<evidence type="ECO:0000259" key="10">
    <source>
        <dbReference type="Pfam" id="PF21305"/>
    </source>
</evidence>
<dbReference type="InterPro" id="IPR038591">
    <property type="entry name" value="NolW-like_sf"/>
</dbReference>
<evidence type="ECO:0000256" key="2">
    <source>
        <dbReference type="ARBA" id="ARBA00022692"/>
    </source>
</evidence>
<feature type="domain" description="NolW-like" evidence="9">
    <location>
        <begin position="183"/>
        <end position="251"/>
    </location>
</feature>
<evidence type="ECO:0000313" key="11">
    <source>
        <dbReference type="EMBL" id="AXX95940.1"/>
    </source>
</evidence>
<evidence type="ECO:0000256" key="3">
    <source>
        <dbReference type="ARBA" id="ARBA00022729"/>
    </source>
</evidence>
<comment type="similarity">
    <text evidence="5">Belongs to the bacterial secretin family.</text>
</comment>
<evidence type="ECO:0000313" key="12">
    <source>
        <dbReference type="Proteomes" id="UP000262582"/>
    </source>
</evidence>
<comment type="subcellular location">
    <subcellularLocation>
        <location evidence="6">Cell outer membrane</location>
    </subcellularLocation>
    <subcellularLocation>
        <location evidence="1">Membrane</location>
    </subcellularLocation>
</comment>
<feature type="domain" description="Type II/III secretion system secretin-like" evidence="8">
    <location>
        <begin position="326"/>
        <end position="486"/>
    </location>
</feature>
<reference evidence="11 12" key="1">
    <citation type="submission" date="2018-08" db="EMBL/GenBank/DDBJ databases">
        <title>Complete genome of the Arcobacter ellisii type strain LMG 26155.</title>
        <authorList>
            <person name="Miller W.G."/>
            <person name="Yee E."/>
            <person name="Bono J.L."/>
        </authorList>
    </citation>
    <scope>NUCLEOTIDE SEQUENCE [LARGE SCALE GENOMIC DNA]</scope>
    <source>
        <strain evidence="11 12">LMG 26155</strain>
    </source>
</reference>
<proteinExistence type="inferred from homology"/>
<keyword evidence="3" id="KW-0732">Signal</keyword>
<dbReference type="PROSITE" id="PS00875">
    <property type="entry name" value="T2SP_D"/>
    <property type="match status" value="1"/>
</dbReference>
<dbReference type="PRINTS" id="PR00811">
    <property type="entry name" value="BCTERIALGSPD"/>
</dbReference>
<keyword evidence="4" id="KW-0472">Membrane</keyword>
<dbReference type="Gene3D" id="3.30.1370.120">
    <property type="match status" value="2"/>
</dbReference>
<dbReference type="Pfam" id="PF21305">
    <property type="entry name" value="type_II_gspD_N0"/>
    <property type="match status" value="1"/>
</dbReference>
<dbReference type="EMBL" id="CP032097">
    <property type="protein sequence ID" value="AXX95940.1"/>
    <property type="molecule type" value="Genomic_DNA"/>
</dbReference>
<dbReference type="PANTHER" id="PTHR30332:SF24">
    <property type="entry name" value="SECRETIN GSPD-RELATED"/>
    <property type="match status" value="1"/>
</dbReference>
<keyword evidence="6" id="KW-0813">Transport</keyword>
<dbReference type="InterPro" id="IPR004845">
    <property type="entry name" value="T2SS_GspD_CS"/>
</dbReference>
<evidence type="ECO:0000256" key="4">
    <source>
        <dbReference type="ARBA" id="ARBA00023136"/>
    </source>
</evidence>
<keyword evidence="12" id="KW-1185">Reference proteome</keyword>
<dbReference type="Proteomes" id="UP000262582">
    <property type="component" value="Chromosome"/>
</dbReference>
<protein>
    <submittedName>
        <fullName evidence="11">Type II secretion/transformation system, D protein</fullName>
    </submittedName>
</protein>
<dbReference type="Gene3D" id="3.55.50.30">
    <property type="match status" value="1"/>
</dbReference>
<keyword evidence="2" id="KW-0812">Transmembrane</keyword>
<dbReference type="InterPro" id="IPR049371">
    <property type="entry name" value="GspD-like_N0"/>
</dbReference>
<keyword evidence="7" id="KW-0175">Coiled coil</keyword>
<gene>
    <name evidence="11" type="ORF">AELL_2317</name>
</gene>
<dbReference type="Pfam" id="PF03958">
    <property type="entry name" value="Secretin_N"/>
    <property type="match status" value="1"/>
</dbReference>
<evidence type="ECO:0000256" key="1">
    <source>
        <dbReference type="ARBA" id="ARBA00004370"/>
    </source>
</evidence>
<evidence type="ECO:0000259" key="9">
    <source>
        <dbReference type="Pfam" id="PF03958"/>
    </source>
</evidence>
<dbReference type="InterPro" id="IPR050810">
    <property type="entry name" value="Bact_Secretion_Sys_Channel"/>
</dbReference>
<accession>A0ABM6YMB5</accession>
<sequence>MKFVCNLLFLWLFVLELNVLSSEKININFKDLQIMELIKITSKIINKNILINEEIEGNVDFISNKPLNEEELIKILEFVLEDKGFSLVQDSGILRVVKLDNFITKDSVIVELKNIDVNEAKKNLEAIAKSKFNDKLENEKISIVENKENNTLVIIGEKENISYLANYIKNVDNDTSLIKTEIKIFSLKNIEATNVIKILDSVIGKKTYTEQNKKPLLSFDEETNAIIVMGPADELEYINKLIDELDKEKTQVYVQARIIEVNDELVNNIGVQYGIFGGSAGSNGLATFSSNLNGGSTSINDVLNVIDLNIPDIKSGLALGASLNLLKQNGALDIVSEPSILAVNNKESSIYVGEKISVQTSSSVTDGGTQRTNYQREDVGLTLKVKPRISSESKVTLEINTLLEGVKTTQTSSGNPDTLKKEIKTTAILNNGESVIIGGLIENKNESKIQKVPVLGEIPIFGNLFTNDLSTTKKNNLVVIVTPYMIPKSKDITFVRNQLAQLKAIEDRYLEDSLIRLKEDAIKKKLEIQKREKKIEELNEQLKDLSGENKIVVDKNEHEKRVKEILGQ</sequence>
<evidence type="ECO:0000256" key="5">
    <source>
        <dbReference type="RuleBase" id="RU004003"/>
    </source>
</evidence>
<evidence type="ECO:0000256" key="6">
    <source>
        <dbReference type="RuleBase" id="RU004004"/>
    </source>
</evidence>
<dbReference type="InterPro" id="IPR004846">
    <property type="entry name" value="T2SS/T3SS_dom"/>
</dbReference>
<feature type="coiled-coil region" evidence="7">
    <location>
        <begin position="521"/>
        <end position="555"/>
    </location>
</feature>
<dbReference type="RefSeq" id="WP_192941196.1">
    <property type="nucleotide sequence ID" value="NZ_CP032097.1"/>
</dbReference>
<dbReference type="PANTHER" id="PTHR30332">
    <property type="entry name" value="PROBABLE GENERAL SECRETION PATHWAY PROTEIN D"/>
    <property type="match status" value="1"/>
</dbReference>
<name>A0ABM6YMB5_9BACT</name>
<organism evidence="11 12">
    <name type="scientific">Arcobacter ellisii</name>
    <dbReference type="NCBI Taxonomy" id="913109"/>
    <lineage>
        <taxon>Bacteria</taxon>
        <taxon>Pseudomonadati</taxon>
        <taxon>Campylobacterota</taxon>
        <taxon>Epsilonproteobacteria</taxon>
        <taxon>Campylobacterales</taxon>
        <taxon>Arcobacteraceae</taxon>
        <taxon>Arcobacter</taxon>
    </lineage>
</organism>
<evidence type="ECO:0000256" key="7">
    <source>
        <dbReference type="SAM" id="Coils"/>
    </source>
</evidence>
<feature type="domain" description="GspD-like N0" evidence="10">
    <location>
        <begin position="27"/>
        <end position="96"/>
    </location>
</feature>
<dbReference type="Pfam" id="PF00263">
    <property type="entry name" value="Secretin"/>
    <property type="match status" value="1"/>
</dbReference>
<dbReference type="InterPro" id="IPR001775">
    <property type="entry name" value="GspD/PilQ"/>
</dbReference>
<dbReference type="InterPro" id="IPR005644">
    <property type="entry name" value="NolW-like"/>
</dbReference>
<evidence type="ECO:0000259" key="8">
    <source>
        <dbReference type="Pfam" id="PF00263"/>
    </source>
</evidence>